<dbReference type="OrthoDB" id="5519411at2"/>
<feature type="compositionally biased region" description="Acidic residues" evidence="1">
    <location>
        <begin position="230"/>
        <end position="253"/>
    </location>
</feature>
<dbReference type="InterPro" id="IPR037883">
    <property type="entry name" value="Knr4/Smi1-like_sf"/>
</dbReference>
<gene>
    <name evidence="3" type="ORF">CMC5_048140</name>
</gene>
<dbReference type="SMART" id="SM00860">
    <property type="entry name" value="SMI1_KNR4"/>
    <property type="match status" value="1"/>
</dbReference>
<dbReference type="EMBL" id="CP012159">
    <property type="protein sequence ID" value="AKT40658.1"/>
    <property type="molecule type" value="Genomic_DNA"/>
</dbReference>
<evidence type="ECO:0000259" key="2">
    <source>
        <dbReference type="SMART" id="SM00860"/>
    </source>
</evidence>
<dbReference type="SUPFAM" id="SSF160631">
    <property type="entry name" value="SMI1/KNR4-like"/>
    <property type="match status" value="1"/>
</dbReference>
<name>A0A0K1EJA2_CHOCO</name>
<proteinExistence type="predicted"/>
<evidence type="ECO:0000256" key="1">
    <source>
        <dbReference type="SAM" id="MobiDB-lite"/>
    </source>
</evidence>
<dbReference type="Proteomes" id="UP000067626">
    <property type="component" value="Chromosome"/>
</dbReference>
<evidence type="ECO:0000313" key="4">
    <source>
        <dbReference type="Proteomes" id="UP000067626"/>
    </source>
</evidence>
<dbReference type="RefSeq" id="WP_050432563.1">
    <property type="nucleotide sequence ID" value="NZ_CP012159.1"/>
</dbReference>
<feature type="region of interest" description="Disordered" evidence="1">
    <location>
        <begin position="226"/>
        <end position="253"/>
    </location>
</feature>
<accession>A0A0K1EJA2</accession>
<dbReference type="AlphaFoldDB" id="A0A0K1EJA2"/>
<feature type="domain" description="Knr4/Smi1-like" evidence="2">
    <location>
        <begin position="32"/>
        <end position="187"/>
    </location>
</feature>
<sequence>MGKAFLEAFNTMVEALRAHPKVEVYEVKVAAPASDAAIARAEAQLKRSLPDDVRAFYLAHDGVFLTWGLAGRAVQDPLSAFEFPDYGAPPGVINLLPIDRVFRRFWVEQSFINWYERPHTAIFGVAAQDADDEQRVRAGLVDSFGNYHHADMVFGPPDQPARMLVAGDHGADLMSSNVSSFATYLEVTLAIWGTDRMRAYKSRRYGRPSVLEGPPMRPSLDEIIARLERDGDDDEGDDEGMSEDEGLDEEGTS</sequence>
<protein>
    <recommendedName>
        <fullName evidence="2">Knr4/Smi1-like domain-containing protein</fullName>
    </recommendedName>
</protein>
<evidence type="ECO:0000313" key="3">
    <source>
        <dbReference type="EMBL" id="AKT40658.1"/>
    </source>
</evidence>
<dbReference type="Pfam" id="PF09346">
    <property type="entry name" value="SMI1_KNR4"/>
    <property type="match status" value="1"/>
</dbReference>
<dbReference type="InterPro" id="IPR018958">
    <property type="entry name" value="Knr4/Smi1-like_dom"/>
</dbReference>
<keyword evidence="4" id="KW-1185">Reference proteome</keyword>
<dbReference type="KEGG" id="ccro:CMC5_048140"/>
<reference evidence="3 4" key="1">
    <citation type="submission" date="2015-07" db="EMBL/GenBank/DDBJ databases">
        <title>Genome analysis of myxobacterium Chondromyces crocatus Cm c5 reveals a high potential for natural compound synthesis and the genetic basis for the loss of fruiting body formation.</title>
        <authorList>
            <person name="Zaburannyi N."/>
            <person name="Bunk B."/>
            <person name="Maier J."/>
            <person name="Overmann J."/>
            <person name="Mueller R."/>
        </authorList>
    </citation>
    <scope>NUCLEOTIDE SEQUENCE [LARGE SCALE GENOMIC DNA]</scope>
    <source>
        <strain evidence="3 4">Cm c5</strain>
    </source>
</reference>
<organism evidence="3 4">
    <name type="scientific">Chondromyces crocatus</name>
    <dbReference type="NCBI Taxonomy" id="52"/>
    <lineage>
        <taxon>Bacteria</taxon>
        <taxon>Pseudomonadati</taxon>
        <taxon>Myxococcota</taxon>
        <taxon>Polyangia</taxon>
        <taxon>Polyangiales</taxon>
        <taxon>Polyangiaceae</taxon>
        <taxon>Chondromyces</taxon>
    </lineage>
</organism>